<feature type="transmembrane region" description="Helical" evidence="1">
    <location>
        <begin position="197"/>
        <end position="217"/>
    </location>
</feature>
<evidence type="ECO:0000313" key="2">
    <source>
        <dbReference type="EMBL" id="OHT06383.1"/>
    </source>
</evidence>
<accession>A0A1J4K4R4</accession>
<feature type="transmembrane region" description="Helical" evidence="1">
    <location>
        <begin position="378"/>
        <end position="401"/>
    </location>
</feature>
<feature type="transmembrane region" description="Helical" evidence="1">
    <location>
        <begin position="291"/>
        <end position="311"/>
    </location>
</feature>
<feature type="transmembrane region" description="Helical" evidence="1">
    <location>
        <begin position="107"/>
        <end position="124"/>
    </location>
</feature>
<feature type="transmembrane region" description="Helical" evidence="1">
    <location>
        <begin position="39"/>
        <end position="57"/>
    </location>
</feature>
<sequence length="438" mass="50815">MFIDDLLLYLTFLINLVGLVTFIIVTLVNRSTKLTMDNYFKSITIFSIYFLLFITIDTPQRHLLIKFPDETFLLNKINSYVTISQISSIIFNIIFPFISIHLTYQSNILLLMIINTSLYCFRIVDNANSHLIAFLLSGIVHPMCHTIFESNYIKDLPINSIRPFFNYILIKLCIDLFSNYCFDSALNKIYQYRDGHLNYLILMCLSGVCSLIITLLFKFSIKTLKMNQQSSKVYSYLDNKIIFSNIRKKLSSMFTIVVFLIECCYDVYVMIFVNHISEFFNPNPSLISNEILIFTYFIISVNGTFIISVYHHLFSTKGLIISTIAIEIVLLATAAFSLSFSSLLVMIFILGTVDGFLKPKILFLKRKYYQLKEDDSTILFLSSFNKALSTVIVMFINYYFRNLPVSVFRWISILVIIVMNILAISLHLMLVSNNLFYM</sequence>
<dbReference type="RefSeq" id="XP_068359519.1">
    <property type="nucleotide sequence ID" value="XM_068492574.1"/>
</dbReference>
<feature type="transmembrane region" description="Helical" evidence="1">
    <location>
        <begin position="6"/>
        <end position="27"/>
    </location>
</feature>
<dbReference type="VEuPathDB" id="TrichDB:TRFO_05580"/>
<keyword evidence="1" id="KW-0812">Transmembrane</keyword>
<feature type="transmembrane region" description="Helical" evidence="1">
    <location>
        <begin position="130"/>
        <end position="148"/>
    </location>
</feature>
<protein>
    <submittedName>
        <fullName evidence="2">Uncharacterized protein</fullName>
    </submittedName>
</protein>
<dbReference type="SUPFAM" id="SSF103473">
    <property type="entry name" value="MFS general substrate transporter"/>
    <property type="match status" value="1"/>
</dbReference>
<feature type="transmembrane region" description="Helical" evidence="1">
    <location>
        <begin position="250"/>
        <end position="271"/>
    </location>
</feature>
<evidence type="ECO:0000256" key="1">
    <source>
        <dbReference type="SAM" id="Phobius"/>
    </source>
</evidence>
<dbReference type="InterPro" id="IPR036259">
    <property type="entry name" value="MFS_trans_sf"/>
</dbReference>
<dbReference type="Proteomes" id="UP000179807">
    <property type="component" value="Unassembled WGS sequence"/>
</dbReference>
<proteinExistence type="predicted"/>
<keyword evidence="3" id="KW-1185">Reference proteome</keyword>
<feature type="transmembrane region" description="Helical" evidence="1">
    <location>
        <begin position="407"/>
        <end position="431"/>
    </location>
</feature>
<name>A0A1J4K4R4_9EUKA</name>
<dbReference type="EMBL" id="MLAK01000727">
    <property type="protein sequence ID" value="OHT06383.1"/>
    <property type="molecule type" value="Genomic_DNA"/>
</dbReference>
<dbReference type="AlphaFoldDB" id="A0A1J4K4R4"/>
<comment type="caution">
    <text evidence="2">The sequence shown here is derived from an EMBL/GenBank/DDBJ whole genome shotgun (WGS) entry which is preliminary data.</text>
</comment>
<keyword evidence="1" id="KW-0472">Membrane</keyword>
<gene>
    <name evidence="2" type="ORF">TRFO_05580</name>
</gene>
<evidence type="ECO:0000313" key="3">
    <source>
        <dbReference type="Proteomes" id="UP000179807"/>
    </source>
</evidence>
<keyword evidence="1" id="KW-1133">Transmembrane helix</keyword>
<organism evidence="2 3">
    <name type="scientific">Tritrichomonas foetus</name>
    <dbReference type="NCBI Taxonomy" id="1144522"/>
    <lineage>
        <taxon>Eukaryota</taxon>
        <taxon>Metamonada</taxon>
        <taxon>Parabasalia</taxon>
        <taxon>Tritrichomonadida</taxon>
        <taxon>Tritrichomonadidae</taxon>
        <taxon>Tritrichomonas</taxon>
    </lineage>
</organism>
<reference evidence="2" key="1">
    <citation type="submission" date="2016-10" db="EMBL/GenBank/DDBJ databases">
        <authorList>
            <person name="Benchimol M."/>
            <person name="Almeida L.G."/>
            <person name="Vasconcelos A.T."/>
            <person name="Perreira-Neves A."/>
            <person name="Rosa I.A."/>
            <person name="Tasca T."/>
            <person name="Bogo M.R."/>
            <person name="de Souza W."/>
        </authorList>
    </citation>
    <scope>NUCLEOTIDE SEQUENCE [LARGE SCALE GENOMIC DNA]</scope>
    <source>
        <strain evidence="2">K</strain>
    </source>
</reference>
<feature type="transmembrane region" description="Helical" evidence="1">
    <location>
        <begin position="77"/>
        <end position="95"/>
    </location>
</feature>
<dbReference type="GeneID" id="94827278"/>